<gene>
    <name evidence="2" type="ORF">HNP46_006499</name>
</gene>
<comment type="caution">
    <text evidence="2">The sequence shown here is derived from an EMBL/GenBank/DDBJ whole genome shotgun (WGS) entry which is preliminary data.</text>
</comment>
<protein>
    <submittedName>
        <fullName evidence="2">ABC-type multidrug transport system fused ATPase/permease subunit</fullName>
    </submittedName>
</protein>
<feature type="transmembrane region" description="Helical" evidence="1">
    <location>
        <begin position="42"/>
        <end position="64"/>
    </location>
</feature>
<reference evidence="2 3" key="1">
    <citation type="submission" date="2020-08" db="EMBL/GenBank/DDBJ databases">
        <title>Functional genomics of gut bacteria from endangered species of beetles.</title>
        <authorList>
            <person name="Carlos-Shanley C."/>
        </authorList>
    </citation>
    <scope>NUCLEOTIDE SEQUENCE [LARGE SCALE GENOMIC DNA]</scope>
    <source>
        <strain evidence="2 3">S00179</strain>
    </source>
</reference>
<evidence type="ECO:0000313" key="3">
    <source>
        <dbReference type="Proteomes" id="UP000566995"/>
    </source>
</evidence>
<organism evidence="2 3">
    <name type="scientific">Pseudomonas nitroreducens</name>
    <dbReference type="NCBI Taxonomy" id="46680"/>
    <lineage>
        <taxon>Bacteria</taxon>
        <taxon>Pseudomonadati</taxon>
        <taxon>Pseudomonadota</taxon>
        <taxon>Gammaproteobacteria</taxon>
        <taxon>Pseudomonadales</taxon>
        <taxon>Pseudomonadaceae</taxon>
        <taxon>Pseudomonas</taxon>
    </lineage>
</organism>
<feature type="transmembrane region" description="Helical" evidence="1">
    <location>
        <begin position="9"/>
        <end position="30"/>
    </location>
</feature>
<dbReference type="RefSeq" id="WP_184597253.1">
    <property type="nucleotide sequence ID" value="NZ_JACHLI010000043.1"/>
</dbReference>
<evidence type="ECO:0000256" key="1">
    <source>
        <dbReference type="SAM" id="Phobius"/>
    </source>
</evidence>
<dbReference type="EMBL" id="JACHLI010000043">
    <property type="protein sequence ID" value="MBB4867585.1"/>
    <property type="molecule type" value="Genomic_DNA"/>
</dbReference>
<proteinExistence type="predicted"/>
<keyword evidence="1" id="KW-0472">Membrane</keyword>
<sequence length="70" mass="8028">MTRYEFASMAWFVLSRTIFAASIVCVLLWANSLVAALATENLFYKISITFGLLALEMFTCLFFMMPKSRK</sequence>
<accession>A0A7W7KS70</accession>
<dbReference type="AlphaFoldDB" id="A0A7W7KS70"/>
<dbReference type="Proteomes" id="UP000566995">
    <property type="component" value="Unassembled WGS sequence"/>
</dbReference>
<keyword evidence="1" id="KW-1133">Transmembrane helix</keyword>
<evidence type="ECO:0000313" key="2">
    <source>
        <dbReference type="EMBL" id="MBB4867585.1"/>
    </source>
</evidence>
<keyword evidence="1" id="KW-0812">Transmembrane</keyword>
<name>A0A7W7KS70_PSENT</name>